<dbReference type="OrthoDB" id="5290302at2"/>
<gene>
    <name evidence="2" type="ORF">C1O66_21495</name>
</gene>
<keyword evidence="3" id="KW-1185">Reference proteome</keyword>
<dbReference type="Pfam" id="PF12697">
    <property type="entry name" value="Abhydrolase_6"/>
    <property type="match status" value="1"/>
</dbReference>
<feature type="domain" description="AB hydrolase-1" evidence="1">
    <location>
        <begin position="32"/>
        <end position="272"/>
    </location>
</feature>
<organism evidence="2 3">
    <name type="scientific">Kinneretia aquatilis</name>
    <dbReference type="NCBI Taxonomy" id="2070761"/>
    <lineage>
        <taxon>Bacteria</taxon>
        <taxon>Pseudomonadati</taxon>
        <taxon>Pseudomonadota</taxon>
        <taxon>Betaproteobacteria</taxon>
        <taxon>Burkholderiales</taxon>
        <taxon>Sphaerotilaceae</taxon>
        <taxon>Roseateles</taxon>
    </lineage>
</organism>
<dbReference type="RefSeq" id="WP_102770056.1">
    <property type="nucleotide sequence ID" value="NZ_POSP01000004.1"/>
</dbReference>
<dbReference type="EMBL" id="POSP01000004">
    <property type="protein sequence ID" value="PND36283.1"/>
    <property type="molecule type" value="Genomic_DNA"/>
</dbReference>
<dbReference type="PANTHER" id="PTHR43194:SF5">
    <property type="entry name" value="PIMELOYL-[ACYL-CARRIER PROTEIN] METHYL ESTER ESTERASE"/>
    <property type="match status" value="1"/>
</dbReference>
<sequence>MSGVKSSALADTVPQALLPSEPAVSDEAATWVLLRGLSRESGHWGEFPQQLLRKIREQQPGAQLIMLDLPGNGMLHRQSSPSEVPAMVEACRAQLARFGVQGPVHVLAMSLGAMVASDWIARHPSEVCAGVLINTSLRPFSPFYRRLRPLNYMTLLMLSLSRLGYRQREAKVLRMTTRLLKQPEAVLDHWVALQRERPVGVRNTVRQLLAAARYEASRRRPAAPILLLCSKADRLVDWRCSQAISRAWGAPLRLHEHAGHDLPLDDGPWVAQAVGDWLKMRRMQGLDHGEWH</sequence>
<dbReference type="SUPFAM" id="SSF53474">
    <property type="entry name" value="alpha/beta-Hydrolases"/>
    <property type="match status" value="1"/>
</dbReference>
<protein>
    <submittedName>
        <fullName evidence="2">Alpha/beta hydrolase</fullName>
    </submittedName>
</protein>
<name>A0A2N8KS66_9BURK</name>
<dbReference type="Gene3D" id="3.40.50.1820">
    <property type="entry name" value="alpha/beta hydrolase"/>
    <property type="match status" value="1"/>
</dbReference>
<reference evidence="2 3" key="1">
    <citation type="submission" date="2018-01" db="EMBL/GenBank/DDBJ databases">
        <title>Draft genome sequence of Paucibacter aquatile CR182 isolated from freshwater of the Nakdong River.</title>
        <authorList>
            <person name="Choi A."/>
            <person name="Chung E.J."/>
        </authorList>
    </citation>
    <scope>NUCLEOTIDE SEQUENCE [LARGE SCALE GENOMIC DNA]</scope>
    <source>
        <strain evidence="2 3">CR182</strain>
    </source>
</reference>
<keyword evidence="2" id="KW-0378">Hydrolase</keyword>
<evidence type="ECO:0000259" key="1">
    <source>
        <dbReference type="Pfam" id="PF12697"/>
    </source>
</evidence>
<dbReference type="InterPro" id="IPR000073">
    <property type="entry name" value="AB_hydrolase_1"/>
</dbReference>
<dbReference type="PANTHER" id="PTHR43194">
    <property type="entry name" value="HYDROLASE ALPHA/BETA FOLD FAMILY"/>
    <property type="match status" value="1"/>
</dbReference>
<proteinExistence type="predicted"/>
<dbReference type="GO" id="GO:0016787">
    <property type="term" value="F:hydrolase activity"/>
    <property type="evidence" value="ECO:0007669"/>
    <property type="project" value="UniProtKB-KW"/>
</dbReference>
<dbReference type="AlphaFoldDB" id="A0A2N8KS66"/>
<dbReference type="InterPro" id="IPR029058">
    <property type="entry name" value="AB_hydrolase_fold"/>
</dbReference>
<dbReference type="Proteomes" id="UP000235916">
    <property type="component" value="Unassembled WGS sequence"/>
</dbReference>
<comment type="caution">
    <text evidence="2">The sequence shown here is derived from an EMBL/GenBank/DDBJ whole genome shotgun (WGS) entry which is preliminary data.</text>
</comment>
<dbReference type="InterPro" id="IPR050228">
    <property type="entry name" value="Carboxylesterase_BioH"/>
</dbReference>
<accession>A0A2N8KS66</accession>
<evidence type="ECO:0000313" key="3">
    <source>
        <dbReference type="Proteomes" id="UP000235916"/>
    </source>
</evidence>
<evidence type="ECO:0000313" key="2">
    <source>
        <dbReference type="EMBL" id="PND36283.1"/>
    </source>
</evidence>